<keyword evidence="8" id="KW-0406">Ion transport</keyword>
<keyword evidence="15" id="KW-1185">Reference proteome</keyword>
<evidence type="ECO:0000256" key="4">
    <source>
        <dbReference type="ARBA" id="ARBA00022692"/>
    </source>
</evidence>
<feature type="transmembrane region" description="Helical" evidence="12">
    <location>
        <begin position="161"/>
        <end position="179"/>
    </location>
</feature>
<comment type="subcellular location">
    <subcellularLocation>
        <location evidence="1">Membrane</location>
        <topology evidence="1">Multi-pass membrane protein</topology>
    </subcellularLocation>
</comment>
<evidence type="ECO:0000313" key="15">
    <source>
        <dbReference type="Proteomes" id="UP000247634"/>
    </source>
</evidence>
<keyword evidence="10" id="KW-0407">Ion channel</keyword>
<evidence type="ECO:0000256" key="11">
    <source>
        <dbReference type="SAM" id="MobiDB-lite"/>
    </source>
</evidence>
<dbReference type="Pfam" id="PF07885">
    <property type="entry name" value="Ion_trans_2"/>
    <property type="match status" value="1"/>
</dbReference>
<dbReference type="EMBL" id="CP029788">
    <property type="protein sequence ID" value="AWT41119.1"/>
    <property type="molecule type" value="Genomic_DNA"/>
</dbReference>
<keyword evidence="2" id="KW-0813">Transport</keyword>
<proteinExistence type="predicted"/>
<evidence type="ECO:0000256" key="5">
    <source>
        <dbReference type="ARBA" id="ARBA00022826"/>
    </source>
</evidence>
<feature type="region of interest" description="Disordered" evidence="11">
    <location>
        <begin position="1"/>
        <end position="24"/>
    </location>
</feature>
<evidence type="ECO:0000256" key="2">
    <source>
        <dbReference type="ARBA" id="ARBA00022448"/>
    </source>
</evidence>
<evidence type="ECO:0000256" key="7">
    <source>
        <dbReference type="ARBA" id="ARBA00022989"/>
    </source>
</evidence>
<reference evidence="14 15" key="1">
    <citation type="submission" date="2018-06" db="EMBL/GenBank/DDBJ databases">
        <title>The complete genome sequence of a nosiheptide producer Streptomyces actuosus ATCC 25421: deducing the ability of producing a new class III lantibiotics.</title>
        <authorList>
            <person name="Liu W."/>
            <person name="Sun F."/>
            <person name="Hu Y."/>
        </authorList>
    </citation>
    <scope>NUCLEOTIDE SEQUENCE [LARGE SCALE GENOMIC DNA]</scope>
    <source>
        <strain evidence="14 15">ATCC 25421</strain>
    </source>
</reference>
<evidence type="ECO:0000256" key="9">
    <source>
        <dbReference type="ARBA" id="ARBA00023136"/>
    </source>
</evidence>
<feature type="transmembrane region" description="Helical" evidence="12">
    <location>
        <begin position="29"/>
        <end position="52"/>
    </location>
</feature>
<feature type="transmembrane region" description="Helical" evidence="12">
    <location>
        <begin position="97"/>
        <end position="116"/>
    </location>
</feature>
<protein>
    <submittedName>
        <fullName evidence="14">Metal transporter</fullName>
    </submittedName>
</protein>
<evidence type="ECO:0000256" key="1">
    <source>
        <dbReference type="ARBA" id="ARBA00004141"/>
    </source>
</evidence>
<evidence type="ECO:0000259" key="13">
    <source>
        <dbReference type="Pfam" id="PF07885"/>
    </source>
</evidence>
<dbReference type="PANTHER" id="PTHR10027:SF10">
    <property type="entry name" value="SLOWPOKE 2, ISOFORM D"/>
    <property type="match status" value="1"/>
</dbReference>
<name>A0A2U9NV14_STRAS</name>
<dbReference type="Gene3D" id="1.10.287.70">
    <property type="match status" value="1"/>
</dbReference>
<dbReference type="PANTHER" id="PTHR10027">
    <property type="entry name" value="CALCIUM-ACTIVATED POTASSIUM CHANNEL ALPHA CHAIN"/>
    <property type="match status" value="1"/>
</dbReference>
<dbReference type="InterPro" id="IPR013099">
    <property type="entry name" value="K_chnl_dom"/>
</dbReference>
<accession>A0A2U9NV14</accession>
<dbReference type="KEGG" id="sact:DMT42_01435"/>
<evidence type="ECO:0000256" key="8">
    <source>
        <dbReference type="ARBA" id="ARBA00023065"/>
    </source>
</evidence>
<organism evidence="14 15">
    <name type="scientific">Streptomyces actuosus</name>
    <dbReference type="NCBI Taxonomy" id="1885"/>
    <lineage>
        <taxon>Bacteria</taxon>
        <taxon>Bacillati</taxon>
        <taxon>Actinomycetota</taxon>
        <taxon>Actinomycetes</taxon>
        <taxon>Kitasatosporales</taxon>
        <taxon>Streptomycetaceae</taxon>
        <taxon>Streptomyces</taxon>
    </lineage>
</organism>
<dbReference type="InterPro" id="IPR047871">
    <property type="entry name" value="K_chnl_Slo-like"/>
</dbReference>
<feature type="domain" description="Potassium channel" evidence="13">
    <location>
        <begin position="103"/>
        <end position="183"/>
    </location>
</feature>
<keyword evidence="4 12" id="KW-0812">Transmembrane</keyword>
<keyword evidence="3" id="KW-0633">Potassium transport</keyword>
<evidence type="ECO:0000313" key="14">
    <source>
        <dbReference type="EMBL" id="AWT41119.1"/>
    </source>
</evidence>
<dbReference type="AlphaFoldDB" id="A0A2U9NV14"/>
<evidence type="ECO:0000256" key="3">
    <source>
        <dbReference type="ARBA" id="ARBA00022538"/>
    </source>
</evidence>
<dbReference type="GO" id="GO:0005267">
    <property type="term" value="F:potassium channel activity"/>
    <property type="evidence" value="ECO:0007669"/>
    <property type="project" value="UniProtKB-KW"/>
</dbReference>
<keyword evidence="9 12" id="KW-0472">Membrane</keyword>
<evidence type="ECO:0000256" key="6">
    <source>
        <dbReference type="ARBA" id="ARBA00022958"/>
    </source>
</evidence>
<evidence type="ECO:0000256" key="10">
    <source>
        <dbReference type="ARBA" id="ARBA00023303"/>
    </source>
</evidence>
<dbReference type="GO" id="GO:0016020">
    <property type="term" value="C:membrane"/>
    <property type="evidence" value="ECO:0007669"/>
    <property type="project" value="UniProtKB-SubCell"/>
</dbReference>
<evidence type="ECO:0000256" key="12">
    <source>
        <dbReference type="SAM" id="Phobius"/>
    </source>
</evidence>
<dbReference type="SUPFAM" id="SSF81324">
    <property type="entry name" value="Voltage-gated potassium channels"/>
    <property type="match status" value="1"/>
</dbReference>
<keyword evidence="6" id="KW-0630">Potassium</keyword>
<dbReference type="RefSeq" id="WP_110626055.1">
    <property type="nucleotide sequence ID" value="NZ_CP029788.1"/>
</dbReference>
<keyword evidence="5" id="KW-0631">Potassium channel</keyword>
<feature type="transmembrane region" description="Helical" evidence="12">
    <location>
        <begin position="64"/>
        <end position="85"/>
    </location>
</feature>
<gene>
    <name evidence="14" type="ORF">DMT42_01435</name>
</gene>
<keyword evidence="7 12" id="KW-1133">Transmembrane helix</keyword>
<dbReference type="Proteomes" id="UP000247634">
    <property type="component" value="Chromosome"/>
</dbReference>
<sequence>MDEPVAAQQQAPERTPSAPAAPAPRPGRLATAVALARAGLIAAALVAVYYLLPLDRPGQAATTALLVCGLLVVAGVFAWEVRTIVHAPNPRLKAVEALAATVALYLVLFAGTYYLLERSAAGSFSEPLTKTDALYFTLTTFTTVGFGDISARSQAARVATMFQMAGGLVVVGVAARILAQAVQTGLRRRGGQAAAPRADGNETEEPP</sequence>